<dbReference type="EMBL" id="MNAD01001704">
    <property type="protein sequence ID" value="OJT02067.1"/>
    <property type="molecule type" value="Genomic_DNA"/>
</dbReference>
<organism evidence="1 2">
    <name type="scientific">Trametes pubescens</name>
    <name type="common">White-rot fungus</name>
    <dbReference type="NCBI Taxonomy" id="154538"/>
    <lineage>
        <taxon>Eukaryota</taxon>
        <taxon>Fungi</taxon>
        <taxon>Dikarya</taxon>
        <taxon>Basidiomycota</taxon>
        <taxon>Agaricomycotina</taxon>
        <taxon>Agaricomycetes</taxon>
        <taxon>Polyporales</taxon>
        <taxon>Polyporaceae</taxon>
        <taxon>Trametes</taxon>
    </lineage>
</organism>
<comment type="caution">
    <text evidence="1">The sequence shown here is derived from an EMBL/GenBank/DDBJ whole genome shotgun (WGS) entry which is preliminary data.</text>
</comment>
<reference evidence="1 2" key="1">
    <citation type="submission" date="2016-10" db="EMBL/GenBank/DDBJ databases">
        <title>Genome sequence of the basidiomycete white-rot fungus Trametes pubescens.</title>
        <authorList>
            <person name="Makela M.R."/>
            <person name="Granchi Z."/>
            <person name="Peng M."/>
            <person name="De Vries R.P."/>
            <person name="Grigoriev I."/>
            <person name="Riley R."/>
            <person name="Hilden K."/>
        </authorList>
    </citation>
    <scope>NUCLEOTIDE SEQUENCE [LARGE SCALE GENOMIC DNA]</scope>
    <source>
        <strain evidence="1 2">FBCC735</strain>
    </source>
</reference>
<sequence>MDIPRPRLPVEVVERIIDAAALLPTCDADLTPKQTVIFTAKAAKYGSGYGKPLFMHLDEARSLVHTRWPGLEVVQPPRGSHVGPGPPSALLDAFFKQVVPCLPALRTLRTHVVPASFDPNTPRVIRWRRTLDSLPAHTIVDLELASVIFHRSRDFLAMIKALLSLRVLKCTQVAWGNHEWPPGWPVSRPHSLGLVELELRMSDWLLDLPATERVAWAGGIIATLHASMSTIEKLTLDEGALQLLCGRLAQATRSPPAENFSMTALHTIHLELDCQYHAVSNLPFLLTGRLGPTSRLRTLVIDFGPNAVSHAGGAAAALPLFSTNLEDVLCRPTYAALEHVVLLPPGGSSRRRRLVGDDLLAWQEDVRDQFPMLCERGILRC</sequence>
<name>A0A1M2V3E3_TRAPU</name>
<dbReference type="OrthoDB" id="2758166at2759"/>
<dbReference type="AlphaFoldDB" id="A0A1M2V3E3"/>
<gene>
    <name evidence="1" type="ORF">TRAPUB_7483</name>
</gene>
<proteinExistence type="predicted"/>
<evidence type="ECO:0000313" key="2">
    <source>
        <dbReference type="Proteomes" id="UP000184267"/>
    </source>
</evidence>
<dbReference type="Proteomes" id="UP000184267">
    <property type="component" value="Unassembled WGS sequence"/>
</dbReference>
<keyword evidence="2" id="KW-1185">Reference proteome</keyword>
<evidence type="ECO:0000313" key="1">
    <source>
        <dbReference type="EMBL" id="OJT02067.1"/>
    </source>
</evidence>
<accession>A0A1M2V3E3</accession>
<protein>
    <submittedName>
        <fullName evidence="1">Uncharacterized protein</fullName>
    </submittedName>
</protein>